<dbReference type="GO" id="GO:0005524">
    <property type="term" value="F:ATP binding"/>
    <property type="evidence" value="ECO:0007669"/>
    <property type="project" value="UniProtKB-KW"/>
</dbReference>
<dbReference type="PATRIC" id="fig|1348334.3.peg.4917"/>
<evidence type="ECO:0000256" key="6">
    <source>
        <dbReference type="ARBA" id="ARBA00022777"/>
    </source>
</evidence>
<dbReference type="GO" id="GO:0005737">
    <property type="term" value="C:cytoplasm"/>
    <property type="evidence" value="ECO:0007669"/>
    <property type="project" value="TreeGrafter"/>
</dbReference>
<comment type="caution">
    <text evidence="11">The sequence shown here is derived from an EMBL/GenBank/DDBJ whole genome shotgun (WGS) entry which is preliminary data.</text>
</comment>
<protein>
    <recommendedName>
        <fullName evidence="3 10">Gluconokinase</fullName>
        <ecNumber evidence="3 10">2.7.1.12</ecNumber>
    </recommendedName>
</protein>
<dbReference type="PANTHER" id="PTHR43442">
    <property type="entry name" value="GLUCONOKINASE-RELATED"/>
    <property type="match status" value="1"/>
</dbReference>
<dbReference type="NCBIfam" id="TIGR01313">
    <property type="entry name" value="therm_gnt_kin"/>
    <property type="match status" value="1"/>
</dbReference>
<dbReference type="EMBL" id="AUZM01000073">
    <property type="protein sequence ID" value="ERT04954.1"/>
    <property type="molecule type" value="Genomic_DNA"/>
</dbReference>
<evidence type="ECO:0000256" key="5">
    <source>
        <dbReference type="ARBA" id="ARBA00022741"/>
    </source>
</evidence>
<sequence>MIILVMGVSGSGKTTIGEKLAESLNFQFRDADEFHPDENIKKMANNIPLTDEDRQPWLERMQTTIDQWLQDNQNVVLTCSALKEKYRQILWRDTEKMELVYLKGSFELIKDRMIKRHDHFMKADLLRSQFEDLEEPTGGIWVDISQTPSEIVQEIKQKLML</sequence>
<evidence type="ECO:0000256" key="2">
    <source>
        <dbReference type="ARBA" id="ARBA00008420"/>
    </source>
</evidence>
<dbReference type="FunFam" id="3.40.50.300:FF:000522">
    <property type="entry name" value="Gluconokinase"/>
    <property type="match status" value="1"/>
</dbReference>
<keyword evidence="7 10" id="KW-0067">ATP-binding</keyword>
<evidence type="ECO:0000256" key="3">
    <source>
        <dbReference type="ARBA" id="ARBA00012054"/>
    </source>
</evidence>
<evidence type="ECO:0000256" key="7">
    <source>
        <dbReference type="ARBA" id="ARBA00022840"/>
    </source>
</evidence>
<dbReference type="EC" id="2.7.1.12" evidence="3 10"/>
<organism evidence="11 12">
    <name type="scientific">Lyngbya aestuarii BL J</name>
    <dbReference type="NCBI Taxonomy" id="1348334"/>
    <lineage>
        <taxon>Bacteria</taxon>
        <taxon>Bacillati</taxon>
        <taxon>Cyanobacteriota</taxon>
        <taxon>Cyanophyceae</taxon>
        <taxon>Oscillatoriophycideae</taxon>
        <taxon>Oscillatoriales</taxon>
        <taxon>Microcoleaceae</taxon>
        <taxon>Lyngbya</taxon>
    </lineage>
</organism>
<dbReference type="InterPro" id="IPR006001">
    <property type="entry name" value="Therm_gnt_kin"/>
</dbReference>
<dbReference type="Proteomes" id="UP000017127">
    <property type="component" value="Unassembled WGS sequence"/>
</dbReference>
<dbReference type="GO" id="GO:0019521">
    <property type="term" value="P:D-gluconate metabolic process"/>
    <property type="evidence" value="ECO:0007669"/>
    <property type="project" value="UniProtKB-KW"/>
</dbReference>
<evidence type="ECO:0000256" key="4">
    <source>
        <dbReference type="ARBA" id="ARBA00022679"/>
    </source>
</evidence>
<proteinExistence type="inferred from homology"/>
<comment type="pathway">
    <text evidence="1">Carbohydrate acid metabolism.</text>
</comment>
<name>U7QAU4_9CYAN</name>
<comment type="catalytic activity">
    <reaction evidence="9 10">
        <text>D-gluconate + ATP = 6-phospho-D-gluconate + ADP + H(+)</text>
        <dbReference type="Rhea" id="RHEA:19433"/>
        <dbReference type="ChEBI" id="CHEBI:15378"/>
        <dbReference type="ChEBI" id="CHEBI:18391"/>
        <dbReference type="ChEBI" id="CHEBI:30616"/>
        <dbReference type="ChEBI" id="CHEBI:58759"/>
        <dbReference type="ChEBI" id="CHEBI:456216"/>
        <dbReference type="EC" id="2.7.1.12"/>
    </reaction>
</comment>
<dbReference type="RefSeq" id="WP_023068790.1">
    <property type="nucleotide sequence ID" value="NZ_AUZM01000073.1"/>
</dbReference>
<reference evidence="11 12" key="1">
    <citation type="journal article" date="2013" name="Front. Microbiol.">
        <title>Comparative genomic analyses of the cyanobacterium, Lyngbya aestuarii BL J, a powerful hydrogen producer.</title>
        <authorList>
            <person name="Kothari A."/>
            <person name="Vaughn M."/>
            <person name="Garcia-Pichel F."/>
        </authorList>
    </citation>
    <scope>NUCLEOTIDE SEQUENCE [LARGE SCALE GENOMIC DNA]</scope>
    <source>
        <strain evidence="11 12">BL J</strain>
    </source>
</reference>
<dbReference type="Gene3D" id="3.40.50.300">
    <property type="entry name" value="P-loop containing nucleotide triphosphate hydrolases"/>
    <property type="match status" value="1"/>
</dbReference>
<evidence type="ECO:0000313" key="11">
    <source>
        <dbReference type="EMBL" id="ERT04954.1"/>
    </source>
</evidence>
<keyword evidence="8" id="KW-0311">Gluconate utilization</keyword>
<comment type="similarity">
    <text evidence="2 10">Belongs to the gluconokinase GntK/GntV family.</text>
</comment>
<dbReference type="OrthoDB" id="9800332at2"/>
<dbReference type="GO" id="GO:0046316">
    <property type="term" value="F:gluconokinase activity"/>
    <property type="evidence" value="ECO:0007669"/>
    <property type="project" value="UniProtKB-EC"/>
</dbReference>
<keyword evidence="4 10" id="KW-0808">Transferase</keyword>
<dbReference type="Pfam" id="PF01202">
    <property type="entry name" value="SKI"/>
    <property type="match status" value="1"/>
</dbReference>
<keyword evidence="12" id="KW-1185">Reference proteome</keyword>
<dbReference type="InterPro" id="IPR027417">
    <property type="entry name" value="P-loop_NTPase"/>
</dbReference>
<evidence type="ECO:0000256" key="1">
    <source>
        <dbReference type="ARBA" id="ARBA00004761"/>
    </source>
</evidence>
<evidence type="ECO:0000256" key="8">
    <source>
        <dbReference type="ARBA" id="ARBA00023064"/>
    </source>
</evidence>
<evidence type="ECO:0000256" key="10">
    <source>
        <dbReference type="RuleBase" id="RU363066"/>
    </source>
</evidence>
<dbReference type="InterPro" id="IPR031322">
    <property type="entry name" value="Shikimate/glucono_kinase"/>
</dbReference>
<keyword evidence="5 10" id="KW-0547">Nucleotide-binding</keyword>
<dbReference type="SUPFAM" id="SSF52540">
    <property type="entry name" value="P-loop containing nucleoside triphosphate hydrolases"/>
    <property type="match status" value="1"/>
</dbReference>
<keyword evidence="6 10" id="KW-0418">Kinase</keyword>
<gene>
    <name evidence="11" type="ORF">M595_5100</name>
</gene>
<evidence type="ECO:0000256" key="9">
    <source>
        <dbReference type="ARBA" id="ARBA00048090"/>
    </source>
</evidence>
<accession>U7QAU4</accession>
<evidence type="ECO:0000313" key="12">
    <source>
        <dbReference type="Proteomes" id="UP000017127"/>
    </source>
</evidence>
<dbReference type="CDD" id="cd02021">
    <property type="entry name" value="GntK"/>
    <property type="match status" value="1"/>
</dbReference>
<dbReference type="PANTHER" id="PTHR43442:SF3">
    <property type="entry name" value="GLUCONOKINASE-RELATED"/>
    <property type="match status" value="1"/>
</dbReference>
<dbReference type="AlphaFoldDB" id="U7QAU4"/>